<keyword evidence="1" id="KW-0812">Transmembrane</keyword>
<sequence length="168" mass="18542">MSIFDKILGAAASVFPPANLARNILGIFKGKKDGDALESLEPAIQQLIISRDADRDKYAAETMQVELETRTRTIEAEMGQSDNYTKRARPTLVYVGLVMFFLEFIIRSILVLRSLPMPEGTIVPEPFIYGWTGAVSVWMVGRSIEKVAKMKNSNAVTSGSKILKAIMG</sequence>
<feature type="transmembrane region" description="Helical" evidence="1">
    <location>
        <begin position="127"/>
        <end position="144"/>
    </location>
</feature>
<name>A0A0F9EIQ0_9ZZZZ</name>
<keyword evidence="1" id="KW-1133">Transmembrane helix</keyword>
<protein>
    <recommendedName>
        <fullName evidence="3">Holin of 3TMs, for gene-transfer release</fullName>
    </recommendedName>
</protein>
<keyword evidence="1" id="KW-0472">Membrane</keyword>
<feature type="transmembrane region" description="Helical" evidence="1">
    <location>
        <begin position="92"/>
        <end position="115"/>
    </location>
</feature>
<evidence type="ECO:0008006" key="3">
    <source>
        <dbReference type="Google" id="ProtNLM"/>
    </source>
</evidence>
<reference evidence="2" key="1">
    <citation type="journal article" date="2015" name="Nature">
        <title>Complex archaea that bridge the gap between prokaryotes and eukaryotes.</title>
        <authorList>
            <person name="Spang A."/>
            <person name="Saw J.H."/>
            <person name="Jorgensen S.L."/>
            <person name="Zaremba-Niedzwiedzka K."/>
            <person name="Martijn J."/>
            <person name="Lind A.E."/>
            <person name="van Eijk R."/>
            <person name="Schleper C."/>
            <person name="Guy L."/>
            <person name="Ettema T.J."/>
        </authorList>
    </citation>
    <scope>NUCLEOTIDE SEQUENCE</scope>
</reference>
<dbReference type="AlphaFoldDB" id="A0A0F9EIQ0"/>
<gene>
    <name evidence="2" type="ORF">LCGC14_2147450</name>
</gene>
<dbReference type="InterPro" id="IPR021497">
    <property type="entry name" value="GTA_holin_3TM"/>
</dbReference>
<comment type="caution">
    <text evidence="2">The sequence shown here is derived from an EMBL/GenBank/DDBJ whole genome shotgun (WGS) entry which is preliminary data.</text>
</comment>
<proteinExistence type="predicted"/>
<dbReference type="EMBL" id="LAZR01027286">
    <property type="protein sequence ID" value="KKL66191.1"/>
    <property type="molecule type" value="Genomic_DNA"/>
</dbReference>
<evidence type="ECO:0000313" key="2">
    <source>
        <dbReference type="EMBL" id="KKL66191.1"/>
    </source>
</evidence>
<accession>A0A0F9EIQ0</accession>
<evidence type="ECO:0000256" key="1">
    <source>
        <dbReference type="SAM" id="Phobius"/>
    </source>
</evidence>
<dbReference type="Pfam" id="PF11351">
    <property type="entry name" value="GTA_holin_3TM"/>
    <property type="match status" value="1"/>
</dbReference>
<organism evidence="2">
    <name type="scientific">marine sediment metagenome</name>
    <dbReference type="NCBI Taxonomy" id="412755"/>
    <lineage>
        <taxon>unclassified sequences</taxon>
        <taxon>metagenomes</taxon>
        <taxon>ecological metagenomes</taxon>
    </lineage>
</organism>